<sequence>MQYDLVRILILKKKKELCLNNNENYHCILPQQIGPYELHVEICSKHRPELYDQSKLEQKTYI</sequence>
<keyword evidence="2" id="KW-1185">Reference proteome</keyword>
<dbReference type="EMBL" id="REGN01005836">
    <property type="protein sequence ID" value="RNA11841.1"/>
    <property type="molecule type" value="Genomic_DNA"/>
</dbReference>
<evidence type="ECO:0000313" key="1">
    <source>
        <dbReference type="EMBL" id="RNA11841.1"/>
    </source>
</evidence>
<gene>
    <name evidence="1" type="ORF">BpHYR1_013216</name>
</gene>
<evidence type="ECO:0000313" key="2">
    <source>
        <dbReference type="Proteomes" id="UP000276133"/>
    </source>
</evidence>
<accession>A0A3M7QLC3</accession>
<comment type="caution">
    <text evidence="1">The sequence shown here is derived from an EMBL/GenBank/DDBJ whole genome shotgun (WGS) entry which is preliminary data.</text>
</comment>
<name>A0A3M7QLC3_BRAPC</name>
<proteinExistence type="predicted"/>
<protein>
    <submittedName>
        <fullName evidence="1">Uncharacterized protein</fullName>
    </submittedName>
</protein>
<organism evidence="1 2">
    <name type="scientific">Brachionus plicatilis</name>
    <name type="common">Marine rotifer</name>
    <name type="synonym">Brachionus muelleri</name>
    <dbReference type="NCBI Taxonomy" id="10195"/>
    <lineage>
        <taxon>Eukaryota</taxon>
        <taxon>Metazoa</taxon>
        <taxon>Spiralia</taxon>
        <taxon>Gnathifera</taxon>
        <taxon>Rotifera</taxon>
        <taxon>Eurotatoria</taxon>
        <taxon>Monogononta</taxon>
        <taxon>Pseudotrocha</taxon>
        <taxon>Ploima</taxon>
        <taxon>Brachionidae</taxon>
        <taxon>Brachionus</taxon>
    </lineage>
</organism>
<dbReference type="Proteomes" id="UP000276133">
    <property type="component" value="Unassembled WGS sequence"/>
</dbReference>
<reference evidence="1 2" key="1">
    <citation type="journal article" date="2018" name="Sci. Rep.">
        <title>Genomic signatures of local adaptation to the degree of environmental predictability in rotifers.</title>
        <authorList>
            <person name="Franch-Gras L."/>
            <person name="Hahn C."/>
            <person name="Garcia-Roger E.M."/>
            <person name="Carmona M.J."/>
            <person name="Serra M."/>
            <person name="Gomez A."/>
        </authorList>
    </citation>
    <scope>NUCLEOTIDE SEQUENCE [LARGE SCALE GENOMIC DNA]</scope>
    <source>
        <strain evidence="1">HYR1</strain>
    </source>
</reference>
<dbReference type="AlphaFoldDB" id="A0A3M7QLC3"/>